<organism evidence="2 3">
    <name type="scientific">Glossina austeni</name>
    <name type="common">Savannah tsetse fly</name>
    <dbReference type="NCBI Taxonomy" id="7395"/>
    <lineage>
        <taxon>Eukaryota</taxon>
        <taxon>Metazoa</taxon>
        <taxon>Ecdysozoa</taxon>
        <taxon>Arthropoda</taxon>
        <taxon>Hexapoda</taxon>
        <taxon>Insecta</taxon>
        <taxon>Pterygota</taxon>
        <taxon>Neoptera</taxon>
        <taxon>Endopterygota</taxon>
        <taxon>Diptera</taxon>
        <taxon>Brachycera</taxon>
        <taxon>Muscomorpha</taxon>
        <taxon>Hippoboscoidea</taxon>
        <taxon>Glossinidae</taxon>
        <taxon>Glossina</taxon>
    </lineage>
</organism>
<protein>
    <submittedName>
        <fullName evidence="2">Uncharacterized protein</fullName>
    </submittedName>
</protein>
<keyword evidence="1" id="KW-0812">Transmembrane</keyword>
<keyword evidence="3" id="KW-1185">Reference proteome</keyword>
<feature type="transmembrane region" description="Helical" evidence="1">
    <location>
        <begin position="72"/>
        <end position="98"/>
    </location>
</feature>
<evidence type="ECO:0000313" key="3">
    <source>
        <dbReference type="Proteomes" id="UP000078200"/>
    </source>
</evidence>
<dbReference type="AlphaFoldDB" id="A0A1A9UUU2"/>
<name>A0A1A9UUU2_GLOAU</name>
<keyword evidence="1" id="KW-1133">Transmembrane helix</keyword>
<keyword evidence="1" id="KW-0472">Membrane</keyword>
<dbReference type="EnsemblMetazoa" id="GAUT016242-RA">
    <property type="protein sequence ID" value="GAUT016242-PA"/>
    <property type="gene ID" value="GAUT016242"/>
</dbReference>
<proteinExistence type="predicted"/>
<sequence>MNTKNFEIFGLSTARYESMECKLFRLLRLLLFRDILASLHLSNKLVLKPFLVCVPQALAIRNSAMLKTDDDSAFLCSALFYSALLCCVAFCFVLLYFLQGKEFENSLQYVVCDIILGLLKIFRFF</sequence>
<dbReference type="Proteomes" id="UP000078200">
    <property type="component" value="Unassembled WGS sequence"/>
</dbReference>
<evidence type="ECO:0000313" key="2">
    <source>
        <dbReference type="EnsemblMetazoa" id="GAUT016242-PA"/>
    </source>
</evidence>
<accession>A0A1A9UUU2</accession>
<reference evidence="2" key="1">
    <citation type="submission" date="2020-05" db="UniProtKB">
        <authorList>
            <consortium name="EnsemblMetazoa"/>
        </authorList>
    </citation>
    <scope>IDENTIFICATION</scope>
    <source>
        <strain evidence="2">TTRI</strain>
    </source>
</reference>
<evidence type="ECO:0000256" key="1">
    <source>
        <dbReference type="SAM" id="Phobius"/>
    </source>
</evidence>
<dbReference type="VEuPathDB" id="VectorBase:GAUT016242"/>